<dbReference type="CDD" id="cd17546">
    <property type="entry name" value="REC_hyHK_CKI1_RcsC-like"/>
    <property type="match status" value="1"/>
</dbReference>
<organism evidence="6 7">
    <name type="scientific">Thiocystis violascens (strain ATCC 17096 / DSM 198 / 6111)</name>
    <name type="common">Chromatium violascens</name>
    <dbReference type="NCBI Taxonomy" id="765911"/>
    <lineage>
        <taxon>Bacteria</taxon>
        <taxon>Pseudomonadati</taxon>
        <taxon>Pseudomonadota</taxon>
        <taxon>Gammaproteobacteria</taxon>
        <taxon>Chromatiales</taxon>
        <taxon>Chromatiaceae</taxon>
        <taxon>Thiocystis</taxon>
    </lineage>
</organism>
<feature type="compositionally biased region" description="Basic and acidic residues" evidence="4">
    <location>
        <begin position="9"/>
        <end position="19"/>
    </location>
</feature>
<dbReference type="EMBL" id="CP003154">
    <property type="protein sequence ID" value="AFL72622.1"/>
    <property type="molecule type" value="Genomic_DNA"/>
</dbReference>
<name>I3Y6K4_THIV6</name>
<dbReference type="OrthoDB" id="9800897at2"/>
<keyword evidence="2" id="KW-0902">Two-component regulatory system</keyword>
<dbReference type="InterPro" id="IPR001789">
    <property type="entry name" value="Sig_transdc_resp-reg_receiver"/>
</dbReference>
<dbReference type="HOGENOM" id="CLU_1854322_0_0_6"/>
<dbReference type="KEGG" id="tvi:Thivi_0563"/>
<dbReference type="Gene3D" id="3.40.50.2300">
    <property type="match status" value="1"/>
</dbReference>
<evidence type="ECO:0000313" key="7">
    <source>
        <dbReference type="Proteomes" id="UP000006062"/>
    </source>
</evidence>
<keyword evidence="7" id="KW-1185">Reference proteome</keyword>
<dbReference type="PANTHER" id="PTHR45339:SF1">
    <property type="entry name" value="HYBRID SIGNAL TRANSDUCTION HISTIDINE KINASE J"/>
    <property type="match status" value="1"/>
</dbReference>
<dbReference type="GO" id="GO:0004673">
    <property type="term" value="F:protein histidine kinase activity"/>
    <property type="evidence" value="ECO:0007669"/>
    <property type="project" value="TreeGrafter"/>
</dbReference>
<evidence type="ECO:0000256" key="1">
    <source>
        <dbReference type="ARBA" id="ARBA00022553"/>
    </source>
</evidence>
<dbReference type="Pfam" id="PF00072">
    <property type="entry name" value="Response_reg"/>
    <property type="match status" value="1"/>
</dbReference>
<dbReference type="AlphaFoldDB" id="I3Y6K4"/>
<dbReference type="Proteomes" id="UP000006062">
    <property type="component" value="Chromosome"/>
</dbReference>
<feature type="region of interest" description="Disordered" evidence="4">
    <location>
        <begin position="1"/>
        <end position="29"/>
    </location>
</feature>
<evidence type="ECO:0000256" key="3">
    <source>
        <dbReference type="PROSITE-ProRule" id="PRU00169"/>
    </source>
</evidence>
<dbReference type="GO" id="GO:0003677">
    <property type="term" value="F:DNA binding"/>
    <property type="evidence" value="ECO:0007669"/>
    <property type="project" value="UniProtKB-KW"/>
</dbReference>
<feature type="modified residue" description="4-aspartylphosphate" evidence="3">
    <location>
        <position position="70"/>
    </location>
</feature>
<dbReference type="RefSeq" id="WP_014777120.1">
    <property type="nucleotide sequence ID" value="NC_018012.1"/>
</dbReference>
<evidence type="ECO:0000256" key="4">
    <source>
        <dbReference type="SAM" id="MobiDB-lite"/>
    </source>
</evidence>
<dbReference type="GO" id="GO:0000160">
    <property type="term" value="P:phosphorelay signal transduction system"/>
    <property type="evidence" value="ECO:0007669"/>
    <property type="project" value="UniProtKB-KW"/>
</dbReference>
<dbReference type="SUPFAM" id="SSF52172">
    <property type="entry name" value="CheY-like"/>
    <property type="match status" value="1"/>
</dbReference>
<keyword evidence="6" id="KW-0238">DNA-binding</keyword>
<dbReference type="PANTHER" id="PTHR45339">
    <property type="entry name" value="HYBRID SIGNAL TRANSDUCTION HISTIDINE KINASE J"/>
    <property type="match status" value="1"/>
</dbReference>
<protein>
    <submittedName>
        <fullName evidence="6">Response regulator with CheY-like receiver domain and winged-helix DNA-binding domain</fullName>
    </submittedName>
</protein>
<reference evidence="6 7" key="1">
    <citation type="submission" date="2012-06" db="EMBL/GenBank/DDBJ databases">
        <title>Complete sequence of Thiocystis violascens DSM 198.</title>
        <authorList>
            <consortium name="US DOE Joint Genome Institute"/>
            <person name="Lucas S."/>
            <person name="Han J."/>
            <person name="Lapidus A."/>
            <person name="Cheng J.-F."/>
            <person name="Goodwin L."/>
            <person name="Pitluck S."/>
            <person name="Peters L."/>
            <person name="Ovchinnikova G."/>
            <person name="Teshima H."/>
            <person name="Detter J.C."/>
            <person name="Han C."/>
            <person name="Tapia R."/>
            <person name="Land M."/>
            <person name="Hauser L."/>
            <person name="Kyrpides N."/>
            <person name="Ivanova N."/>
            <person name="Pagani I."/>
            <person name="Vogl K."/>
            <person name="Liu Z."/>
            <person name="Frigaard N.-U."/>
            <person name="Bryant D."/>
            <person name="Woyke T."/>
        </authorList>
    </citation>
    <scope>NUCLEOTIDE SEQUENCE [LARGE SCALE GENOMIC DNA]</scope>
    <source>
        <strain evidence="7">ATCC 17096 / DSM 198 / 6111</strain>
    </source>
</reference>
<dbReference type="SMART" id="SM00448">
    <property type="entry name" value="REC"/>
    <property type="match status" value="1"/>
</dbReference>
<dbReference type="SUPFAM" id="SSF55874">
    <property type="entry name" value="ATPase domain of HSP90 chaperone/DNA topoisomerase II/histidine kinase"/>
    <property type="match status" value="1"/>
</dbReference>
<dbReference type="InterPro" id="IPR036890">
    <property type="entry name" value="HATPase_C_sf"/>
</dbReference>
<gene>
    <name evidence="6" type="ordered locus">Thivi_0563</name>
</gene>
<proteinExistence type="predicted"/>
<dbReference type="STRING" id="765911.Thivi_0563"/>
<dbReference type="GO" id="GO:0071474">
    <property type="term" value="P:cellular hyperosmotic response"/>
    <property type="evidence" value="ECO:0007669"/>
    <property type="project" value="TreeGrafter"/>
</dbReference>
<accession>I3Y6K4</accession>
<evidence type="ECO:0000313" key="6">
    <source>
        <dbReference type="EMBL" id="AFL72622.1"/>
    </source>
</evidence>
<sequence>MPRRHRTQARAEETLRETNRQLQDANARAKETDTGDAVLLRFEVRDTGIGIPLDKLGLLFNKSYDLVLMDVQMPVMDGLEASRHIRDPGSAVLDHAIHIIAMTANAMQGDREQCLAAGISDYIAKPVRPAALAEVLEK</sequence>
<dbReference type="eggNOG" id="COG0745">
    <property type="taxonomic scope" value="Bacteria"/>
</dbReference>
<dbReference type="PROSITE" id="PS50110">
    <property type="entry name" value="RESPONSE_REGULATORY"/>
    <property type="match status" value="1"/>
</dbReference>
<dbReference type="InterPro" id="IPR011006">
    <property type="entry name" value="CheY-like_superfamily"/>
</dbReference>
<feature type="domain" description="Response regulatory" evidence="5">
    <location>
        <begin position="1"/>
        <end position="138"/>
    </location>
</feature>
<keyword evidence="1 3" id="KW-0597">Phosphoprotein</keyword>
<evidence type="ECO:0000256" key="2">
    <source>
        <dbReference type="ARBA" id="ARBA00023012"/>
    </source>
</evidence>
<evidence type="ECO:0000259" key="5">
    <source>
        <dbReference type="PROSITE" id="PS50110"/>
    </source>
</evidence>